<reference evidence="4 5" key="1">
    <citation type="journal article" date="2016" name="Sci. Rep.">
        <title>Insights into Adaptations to a Near-Obligate Nematode Endoparasitic Lifestyle from the Finished Genome of Drechmeria coniospora.</title>
        <authorList>
            <person name="Zhang L."/>
            <person name="Zhou Z."/>
            <person name="Guo Q."/>
            <person name="Fokkens L."/>
            <person name="Miskei M."/>
            <person name="Pocsi I."/>
            <person name="Zhang W."/>
            <person name="Chen M."/>
            <person name="Wang L."/>
            <person name="Sun Y."/>
            <person name="Donzelli B.G."/>
            <person name="Gibson D.M."/>
            <person name="Nelson D.R."/>
            <person name="Luo J.G."/>
            <person name="Rep M."/>
            <person name="Liu H."/>
            <person name="Yang S."/>
            <person name="Wang J."/>
            <person name="Krasnoff S.B."/>
            <person name="Xu Y."/>
            <person name="Molnar I."/>
            <person name="Lin M."/>
        </authorList>
    </citation>
    <scope>NUCLEOTIDE SEQUENCE [LARGE SCALE GENOMIC DNA]</scope>
    <source>
        <strain evidence="4 5">ARSEF 6962</strain>
    </source>
</reference>
<dbReference type="InParanoid" id="A0A151GAB1"/>
<dbReference type="GeneID" id="63718613"/>
<dbReference type="Gene3D" id="3.20.20.80">
    <property type="entry name" value="Glycosidases"/>
    <property type="match status" value="1"/>
</dbReference>
<feature type="compositionally biased region" description="Low complexity" evidence="1">
    <location>
        <begin position="26"/>
        <end position="44"/>
    </location>
</feature>
<evidence type="ECO:0000256" key="1">
    <source>
        <dbReference type="SAM" id="MobiDB-lite"/>
    </source>
</evidence>
<feature type="region of interest" description="Disordered" evidence="1">
    <location>
        <begin position="1"/>
        <end position="83"/>
    </location>
</feature>
<organism evidence="4 5">
    <name type="scientific">Drechmeria coniospora</name>
    <name type="common">Nematophagous fungus</name>
    <name type="synonym">Meria coniospora</name>
    <dbReference type="NCBI Taxonomy" id="98403"/>
    <lineage>
        <taxon>Eukaryota</taxon>
        <taxon>Fungi</taxon>
        <taxon>Dikarya</taxon>
        <taxon>Ascomycota</taxon>
        <taxon>Pezizomycotina</taxon>
        <taxon>Sordariomycetes</taxon>
        <taxon>Hypocreomycetidae</taxon>
        <taxon>Hypocreales</taxon>
        <taxon>Ophiocordycipitaceae</taxon>
        <taxon>Drechmeria</taxon>
    </lineage>
</organism>
<keyword evidence="4" id="KW-0378">Hydrolase</keyword>
<dbReference type="InterPro" id="IPR043780">
    <property type="entry name" value="DUF5722"/>
</dbReference>
<dbReference type="Proteomes" id="UP000076580">
    <property type="component" value="Chromosome 03"/>
</dbReference>
<proteinExistence type="predicted"/>
<dbReference type="Pfam" id="PF18989">
    <property type="entry name" value="DUF5722"/>
    <property type="match status" value="1"/>
</dbReference>
<feature type="domain" description="DUF5722" evidence="3">
    <location>
        <begin position="303"/>
        <end position="526"/>
    </location>
</feature>
<gene>
    <name evidence="4" type="ORF">DCS_05970</name>
</gene>
<feature type="transmembrane region" description="Helical" evidence="2">
    <location>
        <begin position="124"/>
        <end position="143"/>
    </location>
</feature>
<dbReference type="RefSeq" id="XP_040653372.1">
    <property type="nucleotide sequence ID" value="XM_040803268.1"/>
</dbReference>
<keyword evidence="5" id="KW-1185">Reference proteome</keyword>
<feature type="compositionally biased region" description="Low complexity" evidence="1">
    <location>
        <begin position="59"/>
        <end position="77"/>
    </location>
</feature>
<accession>A0A151GAB1</accession>
<name>A0A151GAB1_DRECN</name>
<dbReference type="AlphaFoldDB" id="A0A151GAB1"/>
<dbReference type="STRING" id="98403.A0A151GAB1"/>
<evidence type="ECO:0000259" key="3">
    <source>
        <dbReference type="Pfam" id="PF18989"/>
    </source>
</evidence>
<keyword evidence="2" id="KW-1133">Transmembrane helix</keyword>
<feature type="transmembrane region" description="Helical" evidence="2">
    <location>
        <begin position="148"/>
        <end position="166"/>
    </location>
</feature>
<keyword evidence="2" id="KW-0812">Transmembrane</keyword>
<evidence type="ECO:0000313" key="5">
    <source>
        <dbReference type="Proteomes" id="UP000076580"/>
    </source>
</evidence>
<evidence type="ECO:0000313" key="4">
    <source>
        <dbReference type="EMBL" id="KYK54020.1"/>
    </source>
</evidence>
<dbReference type="GO" id="GO:0008233">
    <property type="term" value="F:peptidase activity"/>
    <property type="evidence" value="ECO:0007669"/>
    <property type="project" value="UniProtKB-KW"/>
</dbReference>
<feature type="compositionally biased region" description="Polar residues" evidence="1">
    <location>
        <begin position="46"/>
        <end position="58"/>
    </location>
</feature>
<keyword evidence="4" id="KW-0645">Protease</keyword>
<sequence length="664" mass="72675">MLSSASSSADTQGGLSPTRSTDPTVSATTASSEMLSSASSSADTQGGLSPTRSTDPTVSATTASSEMLSSASSSADTQGGLSPTRGDDFGIFIDRHSRRPQFNEVDRFYRIHHGRRVGGDFDTYFGYTVLVAAYNCFLLSCYYRIFSIILRLFIAHTLLTYLYRFIIDNLPRLVRFNLPIGNVSIVARFVICTGNDDSRVSNIGCFIVYIGDDDGNADCASVSDWEPVYKPPPCDAGEQEYDGHCFVVALVESDFIAFWTYEGFTTTAILYGTPSWARGNRPCQAGIYCVPDNAADFGRFAGMLAQRFNGLNGYGRIADFVIDKEVGNINYFDIGCGSPPLAPCDKVEWIDLIAANYNAAYDAIFAEQWTARIMTSIDNKFGLALENVLAGQLAGMTVLLGLANKIGGRQWRVSINAYNKPGESGYSYNDFPYVTLGNIGILVGWLRQQFPSATQLRTLQLTEQGFPGSPLLYAAQADNLCNAFRNVLGTPGIDSYIYYHIKDTEGSDLGLYLSDESFAKPSWSIWALSNIPGTMGCGFQYLPFVILTLGRNSNLYIASTRKLPAGYTNFQAWYMYHSEQPGTVMLYECAFGQGSLLTTDSTCNLELPYGPVGWIYTSQVPNSVPLYSCYNPDLTMRYPWGESNCGGFPNAVLLGVLGYVFNAD</sequence>
<dbReference type="GO" id="GO:0006508">
    <property type="term" value="P:proteolysis"/>
    <property type="evidence" value="ECO:0007669"/>
    <property type="project" value="UniProtKB-KW"/>
</dbReference>
<comment type="caution">
    <text evidence="4">The sequence shown here is derived from an EMBL/GenBank/DDBJ whole genome shotgun (WGS) entry which is preliminary data.</text>
</comment>
<protein>
    <submittedName>
        <fullName evidence="4">Subtilisin-like serine protease</fullName>
    </submittedName>
</protein>
<evidence type="ECO:0000256" key="2">
    <source>
        <dbReference type="SAM" id="Phobius"/>
    </source>
</evidence>
<dbReference type="EMBL" id="LAYC01000003">
    <property type="protein sequence ID" value="KYK54020.1"/>
    <property type="molecule type" value="Genomic_DNA"/>
</dbReference>
<feature type="compositionally biased region" description="Polar residues" evidence="1">
    <location>
        <begin position="1"/>
        <end position="25"/>
    </location>
</feature>
<keyword evidence="2" id="KW-0472">Membrane</keyword>